<dbReference type="Pfam" id="PF11969">
    <property type="entry name" value="DcpS_C"/>
    <property type="match status" value="1"/>
</dbReference>
<sequence>MDAPGLFSFPRLNNQNWRFWSFRMEALLRYDNRWYVVHEPAPVPVTDRWDEDDRKANATICLSIDDDQICHVRGATTAAESWERLRRFHEAPHSEVALMQKFSKLRLPEGGNVHEHLAQLDDLFWRMKLSGLGVEDKSKIPMMFVGLPDSYDVVFKALEWIPEAEQTMFQVRIMIVREYDRQQMMKRAEKQEEASTGTSKPAAKCHLCKQAGHKRNQKMFGNFRNSDWRNGLLRDMKDPTKQLLRTDLAVVIADKFPRSKHHYLVLPVEDIDTIYELKPQHASLLEDMKALGVQKVEQLKDGFTLADFRFGFHMGAKLHRLHLHVISQDFVSDRLRKYEQWNGYNTAYFMPFEDILNELKEKGKIARRPKALIDRLLQTPLVCNQCPDRFDSLGGLKSHLDNHWLEKSFKKINIA</sequence>
<dbReference type="Gene3D" id="3.30.428.10">
    <property type="entry name" value="HIT-like"/>
    <property type="match status" value="1"/>
</dbReference>
<evidence type="ECO:0000256" key="10">
    <source>
        <dbReference type="PROSITE-ProRule" id="PRU00464"/>
    </source>
</evidence>
<comment type="caution">
    <text evidence="10">Lacks conserved residue(s) required for the propagation of feature annotation.</text>
</comment>
<evidence type="ECO:0000256" key="3">
    <source>
        <dbReference type="ARBA" id="ARBA00022763"/>
    </source>
</evidence>
<keyword evidence="4" id="KW-0378">Hydrolase</keyword>
<evidence type="ECO:0000256" key="8">
    <source>
        <dbReference type="ARBA" id="ARBA00023242"/>
    </source>
</evidence>
<dbReference type="EMBL" id="JBEHCU010013480">
    <property type="protein sequence ID" value="KAL1374299.1"/>
    <property type="molecule type" value="Genomic_DNA"/>
</dbReference>
<dbReference type="FunFam" id="3.30.428.10:FF:000004">
    <property type="entry name" value="aprataxin isoform X2"/>
    <property type="match status" value="1"/>
</dbReference>
<evidence type="ECO:0008006" key="15">
    <source>
        <dbReference type="Google" id="ProtNLM"/>
    </source>
</evidence>
<keyword evidence="9" id="KW-0863">Zinc-finger</keyword>
<proteinExistence type="predicted"/>
<dbReference type="GO" id="GO:0003677">
    <property type="term" value="F:DNA binding"/>
    <property type="evidence" value="ECO:0007669"/>
    <property type="project" value="UniProtKB-KW"/>
</dbReference>
<feature type="domain" description="C2H2-type" evidence="11">
    <location>
        <begin position="381"/>
        <end position="408"/>
    </location>
</feature>
<keyword evidence="14" id="KW-1185">Reference proteome</keyword>
<evidence type="ECO:0000256" key="6">
    <source>
        <dbReference type="ARBA" id="ARBA00023125"/>
    </source>
</evidence>
<dbReference type="InterPro" id="IPR013087">
    <property type="entry name" value="Znf_C2H2_type"/>
</dbReference>
<dbReference type="Proteomes" id="UP001562425">
    <property type="component" value="Unassembled WGS sequence"/>
</dbReference>
<comment type="subcellular location">
    <subcellularLocation>
        <location evidence="1">Nucleus</location>
    </subcellularLocation>
</comment>
<dbReference type="PANTHER" id="PTHR12486:SF4">
    <property type="entry name" value="APRATAXIN"/>
    <property type="match status" value="1"/>
</dbReference>
<evidence type="ECO:0000256" key="5">
    <source>
        <dbReference type="ARBA" id="ARBA00022833"/>
    </source>
</evidence>
<protein>
    <recommendedName>
        <fullName evidence="15">Aprataxin</fullName>
    </recommendedName>
</protein>
<dbReference type="InterPro" id="IPR036265">
    <property type="entry name" value="HIT-like_sf"/>
</dbReference>
<dbReference type="GO" id="GO:0006281">
    <property type="term" value="P:DNA repair"/>
    <property type="evidence" value="ECO:0007669"/>
    <property type="project" value="UniProtKB-KW"/>
</dbReference>
<feature type="domain" description="HIT" evidence="12">
    <location>
        <begin position="229"/>
        <end position="336"/>
    </location>
</feature>
<dbReference type="PROSITE" id="PS51084">
    <property type="entry name" value="HIT_2"/>
    <property type="match status" value="1"/>
</dbReference>
<dbReference type="PANTHER" id="PTHR12486">
    <property type="entry name" value="APRATAXIN-RELATED"/>
    <property type="match status" value="1"/>
</dbReference>
<evidence type="ECO:0000259" key="12">
    <source>
        <dbReference type="PROSITE" id="PS51084"/>
    </source>
</evidence>
<evidence type="ECO:0000313" key="14">
    <source>
        <dbReference type="Proteomes" id="UP001562425"/>
    </source>
</evidence>
<keyword evidence="2" id="KW-0479">Metal-binding</keyword>
<keyword evidence="6" id="KW-0238">DNA-binding</keyword>
<keyword evidence="7" id="KW-0234">DNA repair</keyword>
<dbReference type="InterPro" id="IPR032566">
    <property type="entry name" value="Znf-C2HE"/>
</dbReference>
<reference evidence="13 14" key="1">
    <citation type="submission" date="2024-05" db="EMBL/GenBank/DDBJ databases">
        <title>Culex pipiens pipiens assembly and annotation.</title>
        <authorList>
            <person name="Alout H."/>
            <person name="Durand T."/>
        </authorList>
    </citation>
    <scope>NUCLEOTIDE SEQUENCE [LARGE SCALE GENOMIC DNA]</scope>
    <source>
        <strain evidence="13">HA-2024</strain>
        <tissue evidence="13">Whole body</tissue>
    </source>
</reference>
<keyword evidence="3" id="KW-0227">DNA damage</keyword>
<name>A0ABD1CD34_CULPP</name>
<evidence type="ECO:0000256" key="1">
    <source>
        <dbReference type="ARBA" id="ARBA00004123"/>
    </source>
</evidence>
<keyword evidence="5" id="KW-0862">Zinc</keyword>
<gene>
    <name evidence="13" type="ORF">pipiens_018166</name>
</gene>
<dbReference type="GO" id="GO:0016787">
    <property type="term" value="F:hydrolase activity"/>
    <property type="evidence" value="ECO:0007669"/>
    <property type="project" value="UniProtKB-KW"/>
</dbReference>
<keyword evidence="8" id="KW-0539">Nucleus</keyword>
<evidence type="ECO:0000256" key="2">
    <source>
        <dbReference type="ARBA" id="ARBA00022723"/>
    </source>
</evidence>
<evidence type="ECO:0000313" key="13">
    <source>
        <dbReference type="EMBL" id="KAL1374299.1"/>
    </source>
</evidence>
<evidence type="ECO:0000259" key="11">
    <source>
        <dbReference type="PROSITE" id="PS50157"/>
    </source>
</evidence>
<accession>A0ABD1CD34</accession>
<organism evidence="13 14">
    <name type="scientific">Culex pipiens pipiens</name>
    <name type="common">Northern house mosquito</name>
    <dbReference type="NCBI Taxonomy" id="38569"/>
    <lineage>
        <taxon>Eukaryota</taxon>
        <taxon>Metazoa</taxon>
        <taxon>Ecdysozoa</taxon>
        <taxon>Arthropoda</taxon>
        <taxon>Hexapoda</taxon>
        <taxon>Insecta</taxon>
        <taxon>Pterygota</taxon>
        <taxon>Neoptera</taxon>
        <taxon>Endopterygota</taxon>
        <taxon>Diptera</taxon>
        <taxon>Nematocera</taxon>
        <taxon>Culicoidea</taxon>
        <taxon>Culicidae</taxon>
        <taxon>Culicinae</taxon>
        <taxon>Culicini</taxon>
        <taxon>Culex</taxon>
        <taxon>Culex</taxon>
    </lineage>
</organism>
<dbReference type="GO" id="GO:0005634">
    <property type="term" value="C:nucleus"/>
    <property type="evidence" value="ECO:0007669"/>
    <property type="project" value="UniProtKB-SubCell"/>
</dbReference>
<dbReference type="AlphaFoldDB" id="A0ABD1CD34"/>
<dbReference type="InterPro" id="IPR011146">
    <property type="entry name" value="HIT-like"/>
</dbReference>
<dbReference type="SUPFAM" id="SSF54197">
    <property type="entry name" value="HIT-like"/>
    <property type="match status" value="1"/>
</dbReference>
<evidence type="ECO:0000256" key="7">
    <source>
        <dbReference type="ARBA" id="ARBA00023204"/>
    </source>
</evidence>
<dbReference type="Pfam" id="PF16278">
    <property type="entry name" value="zf-C2HE"/>
    <property type="match status" value="1"/>
</dbReference>
<dbReference type="GO" id="GO:0008270">
    <property type="term" value="F:zinc ion binding"/>
    <property type="evidence" value="ECO:0007669"/>
    <property type="project" value="UniProtKB-KW"/>
</dbReference>
<evidence type="ECO:0000256" key="4">
    <source>
        <dbReference type="ARBA" id="ARBA00022801"/>
    </source>
</evidence>
<dbReference type="Pfam" id="PF14223">
    <property type="entry name" value="Retrotran_gag_2"/>
    <property type="match status" value="1"/>
</dbReference>
<dbReference type="PROSITE" id="PS00028">
    <property type="entry name" value="ZINC_FINGER_C2H2_1"/>
    <property type="match status" value="1"/>
</dbReference>
<comment type="caution">
    <text evidence="13">The sequence shown here is derived from an EMBL/GenBank/DDBJ whole genome shotgun (WGS) entry which is preliminary data.</text>
</comment>
<dbReference type="PROSITE" id="PS50157">
    <property type="entry name" value="ZINC_FINGER_C2H2_2"/>
    <property type="match status" value="1"/>
</dbReference>
<evidence type="ECO:0000256" key="9">
    <source>
        <dbReference type="PROSITE-ProRule" id="PRU00042"/>
    </source>
</evidence>